<dbReference type="GO" id="GO:0052689">
    <property type="term" value="F:carboxylic ester hydrolase activity"/>
    <property type="evidence" value="ECO:0007669"/>
    <property type="project" value="UniProtKB-ARBA"/>
</dbReference>
<keyword evidence="4" id="KW-1185">Reference proteome</keyword>
<dbReference type="PANTHER" id="PTHR22946:SF9">
    <property type="entry name" value="POLYKETIDE TRANSFERASE AF380"/>
    <property type="match status" value="1"/>
</dbReference>
<dbReference type="SUPFAM" id="SSF53474">
    <property type="entry name" value="alpha/beta-Hydrolases"/>
    <property type="match status" value="1"/>
</dbReference>
<organism evidence="3 4">
    <name type="scientific">Paenibacillus borealis</name>
    <dbReference type="NCBI Taxonomy" id="160799"/>
    <lineage>
        <taxon>Bacteria</taxon>
        <taxon>Bacillati</taxon>
        <taxon>Bacillota</taxon>
        <taxon>Bacilli</taxon>
        <taxon>Bacillales</taxon>
        <taxon>Paenibacillaceae</taxon>
        <taxon>Paenibacillus</taxon>
    </lineage>
</organism>
<dbReference type="RefSeq" id="WP_052429714.1">
    <property type="nucleotide sequence ID" value="NZ_CP009285.1"/>
</dbReference>
<dbReference type="Pfam" id="PF01738">
    <property type="entry name" value="DLH"/>
    <property type="match status" value="1"/>
</dbReference>
<dbReference type="Gene3D" id="3.40.50.1820">
    <property type="entry name" value="alpha/beta hydrolase"/>
    <property type="match status" value="1"/>
</dbReference>
<evidence type="ECO:0000313" key="3">
    <source>
        <dbReference type="EMBL" id="AIQ61014.1"/>
    </source>
</evidence>
<dbReference type="KEGG" id="pbd:PBOR_31965"/>
<sequence>MSEETLTIEHFKLPLENGLNLEGEVRVPAGTAPKPVILISHGFRGHKDWAFWPEVSGRLAGSGFYTVSFNFSRIAARNIDGINPEEAAEAATLSRELLDLEQVLNSLKEGSLPLAGLADTERIAVLGHSRAGGSNILFAAEHPEVKALVVWNGGSAPQPQQDEGAPALTPQERAIREDQQRNKERFNLEDALGRVSAAALLIQGDQDREALLLQHAGFREQAPQHRYLSIRGADHTFGTVDPYEGSTSALNEAVASTIAFLQEKLV</sequence>
<dbReference type="EMBL" id="CP009285">
    <property type="protein sequence ID" value="AIQ61014.1"/>
    <property type="molecule type" value="Genomic_DNA"/>
</dbReference>
<reference evidence="3" key="1">
    <citation type="submission" date="2014-08" db="EMBL/GenBank/DDBJ databases">
        <title>Comparative genomics of the Paenibacillus odorifer group.</title>
        <authorList>
            <person name="den Bakker H.C."/>
            <person name="Tsai Y.-C.Y.-C."/>
            <person name="Martin N."/>
            <person name="Korlach J."/>
            <person name="Wiedmann M."/>
        </authorList>
    </citation>
    <scope>NUCLEOTIDE SEQUENCE [LARGE SCALE GENOMIC DNA]</scope>
    <source>
        <strain evidence="3">DSM 13188</strain>
    </source>
</reference>
<protein>
    <recommendedName>
        <fullName evidence="2">Dienelactone hydrolase domain-containing protein</fullName>
    </recommendedName>
</protein>
<dbReference type="InterPro" id="IPR002925">
    <property type="entry name" value="Dienelactn_hydro"/>
</dbReference>
<keyword evidence="1" id="KW-0378">Hydrolase</keyword>
<evidence type="ECO:0000313" key="4">
    <source>
        <dbReference type="Proteomes" id="UP000029518"/>
    </source>
</evidence>
<dbReference type="AlphaFoldDB" id="A0A089MX92"/>
<evidence type="ECO:0000256" key="1">
    <source>
        <dbReference type="ARBA" id="ARBA00022801"/>
    </source>
</evidence>
<gene>
    <name evidence="3" type="ORF">PBOR_31965</name>
</gene>
<dbReference type="Proteomes" id="UP000029518">
    <property type="component" value="Chromosome"/>
</dbReference>
<dbReference type="PANTHER" id="PTHR22946">
    <property type="entry name" value="DIENELACTONE HYDROLASE DOMAIN-CONTAINING PROTEIN-RELATED"/>
    <property type="match status" value="1"/>
</dbReference>
<dbReference type="HOGENOM" id="CLU_086603_0_0_9"/>
<name>A0A089MX92_PAEBO</name>
<proteinExistence type="predicted"/>
<feature type="domain" description="Dienelactone hydrolase" evidence="2">
    <location>
        <begin position="26"/>
        <end position="162"/>
    </location>
</feature>
<dbReference type="OrthoDB" id="9808543at2"/>
<evidence type="ECO:0000259" key="2">
    <source>
        <dbReference type="Pfam" id="PF01738"/>
    </source>
</evidence>
<accession>A0A089MX92</accession>
<dbReference type="InterPro" id="IPR050261">
    <property type="entry name" value="FrsA_esterase"/>
</dbReference>
<dbReference type="InterPro" id="IPR029058">
    <property type="entry name" value="AB_hydrolase_fold"/>
</dbReference>